<feature type="transmembrane region" description="Helical" evidence="1">
    <location>
        <begin position="6"/>
        <end position="26"/>
    </location>
</feature>
<dbReference type="InterPro" id="IPR023616">
    <property type="entry name" value="Cyt_c_oxase-like_su1_dom"/>
</dbReference>
<dbReference type="GO" id="GO:0016020">
    <property type="term" value="C:membrane"/>
    <property type="evidence" value="ECO:0007669"/>
    <property type="project" value="InterPro"/>
</dbReference>
<name>T1B7S2_9ZZZZ</name>
<dbReference type="InterPro" id="IPR000883">
    <property type="entry name" value="Cyt_C_Oxase_1"/>
</dbReference>
<feature type="domain" description="Cytochrome oxidase subunit I profile" evidence="2">
    <location>
        <begin position="24"/>
        <end position="141"/>
    </location>
</feature>
<dbReference type="Gene3D" id="1.20.210.10">
    <property type="entry name" value="Cytochrome c oxidase-like, subunit I domain"/>
    <property type="match status" value="1"/>
</dbReference>
<sequence length="141" mass="15439">MDIGTTAVIAGLIAVFAGFLLWAFSYRGAWLVRVLKTWIFTTDHRRIGLMYIGIGILFFFIGGIYATLIRTDLGLVQGLGLDPQTTLGITPDVYSTLFTMHGVLMIFMFIMPTLAGFGNFLVPSMIGAKEIGPPRINAIAF</sequence>
<dbReference type="GO" id="GO:0015990">
    <property type="term" value="P:electron transport coupled proton transport"/>
    <property type="evidence" value="ECO:0007669"/>
    <property type="project" value="TreeGrafter"/>
</dbReference>
<dbReference type="PROSITE" id="PS50855">
    <property type="entry name" value="COX1"/>
    <property type="match status" value="1"/>
</dbReference>
<feature type="transmembrane region" description="Helical" evidence="1">
    <location>
        <begin position="102"/>
        <end position="122"/>
    </location>
</feature>
<feature type="non-terminal residue" evidence="3">
    <location>
        <position position="141"/>
    </location>
</feature>
<dbReference type="EC" id="1.7.2.5" evidence="3"/>
<comment type="caution">
    <text evidence="3">The sequence shown here is derived from an EMBL/GenBank/DDBJ whole genome shotgun (WGS) entry which is preliminary data.</text>
</comment>
<dbReference type="GO" id="GO:0020037">
    <property type="term" value="F:heme binding"/>
    <property type="evidence" value="ECO:0007669"/>
    <property type="project" value="InterPro"/>
</dbReference>
<dbReference type="PANTHER" id="PTHR10422">
    <property type="entry name" value="CYTOCHROME C OXIDASE SUBUNIT 1"/>
    <property type="match status" value="1"/>
</dbReference>
<dbReference type="GO" id="GO:0016966">
    <property type="term" value="F:nitric oxide reductase activity"/>
    <property type="evidence" value="ECO:0007669"/>
    <property type="project" value="UniProtKB-EC"/>
</dbReference>
<dbReference type="Pfam" id="PF00115">
    <property type="entry name" value="COX1"/>
    <property type="match status" value="1"/>
</dbReference>
<dbReference type="SUPFAM" id="SSF81442">
    <property type="entry name" value="Cytochrome c oxidase subunit I-like"/>
    <property type="match status" value="1"/>
</dbReference>
<keyword evidence="1" id="KW-0472">Membrane</keyword>
<reference evidence="3" key="1">
    <citation type="submission" date="2013-08" db="EMBL/GenBank/DDBJ databases">
        <authorList>
            <person name="Mendez C."/>
            <person name="Richter M."/>
            <person name="Ferrer M."/>
            <person name="Sanchez J."/>
        </authorList>
    </citation>
    <scope>NUCLEOTIDE SEQUENCE</scope>
</reference>
<dbReference type="EMBL" id="AUZZ01000159">
    <property type="protein sequence ID" value="EQD68986.1"/>
    <property type="molecule type" value="Genomic_DNA"/>
</dbReference>
<evidence type="ECO:0000256" key="1">
    <source>
        <dbReference type="SAM" id="Phobius"/>
    </source>
</evidence>
<evidence type="ECO:0000259" key="2">
    <source>
        <dbReference type="PROSITE" id="PS50855"/>
    </source>
</evidence>
<dbReference type="PANTHER" id="PTHR10422:SF18">
    <property type="entry name" value="CYTOCHROME C OXIDASE SUBUNIT 1"/>
    <property type="match status" value="1"/>
</dbReference>
<evidence type="ECO:0000313" key="3">
    <source>
        <dbReference type="EMBL" id="EQD68986.1"/>
    </source>
</evidence>
<dbReference type="AlphaFoldDB" id="T1B7S2"/>
<organism evidence="3">
    <name type="scientific">mine drainage metagenome</name>
    <dbReference type="NCBI Taxonomy" id="410659"/>
    <lineage>
        <taxon>unclassified sequences</taxon>
        <taxon>metagenomes</taxon>
        <taxon>ecological metagenomes</taxon>
    </lineage>
</organism>
<reference evidence="3" key="2">
    <citation type="journal article" date="2014" name="ISME J.">
        <title>Microbial stratification in low pH oxic and suboxic macroscopic growths along an acid mine drainage.</title>
        <authorList>
            <person name="Mendez-Garcia C."/>
            <person name="Mesa V."/>
            <person name="Sprenger R.R."/>
            <person name="Richter M."/>
            <person name="Diez M.S."/>
            <person name="Solano J."/>
            <person name="Bargiela R."/>
            <person name="Golyshina O.V."/>
            <person name="Manteca A."/>
            <person name="Ramos J.L."/>
            <person name="Gallego J.R."/>
            <person name="Llorente I."/>
            <person name="Martins Dos Santos V.A."/>
            <person name="Jensen O.N."/>
            <person name="Pelaez A.I."/>
            <person name="Sanchez J."/>
            <person name="Ferrer M."/>
        </authorList>
    </citation>
    <scope>NUCLEOTIDE SEQUENCE</scope>
</reference>
<keyword evidence="1" id="KW-1133">Transmembrane helix</keyword>
<protein>
    <submittedName>
        <fullName evidence="3">Cytochrome c oxidase subunit I</fullName>
        <ecNumber evidence="3">1.7.2.5</ecNumber>
    </submittedName>
</protein>
<feature type="transmembrane region" description="Helical" evidence="1">
    <location>
        <begin position="47"/>
        <end position="69"/>
    </location>
</feature>
<gene>
    <name evidence="3" type="ORF">B2A_00226</name>
</gene>
<keyword evidence="3" id="KW-0560">Oxidoreductase</keyword>
<proteinExistence type="predicted"/>
<dbReference type="InterPro" id="IPR036927">
    <property type="entry name" value="Cyt_c_oxase-like_su1_sf"/>
</dbReference>
<dbReference type="GO" id="GO:0004129">
    <property type="term" value="F:cytochrome-c oxidase activity"/>
    <property type="evidence" value="ECO:0007669"/>
    <property type="project" value="InterPro"/>
</dbReference>
<dbReference type="GO" id="GO:0022904">
    <property type="term" value="P:respiratory electron transport chain"/>
    <property type="evidence" value="ECO:0007669"/>
    <property type="project" value="TreeGrafter"/>
</dbReference>
<accession>T1B7S2</accession>
<dbReference type="PRINTS" id="PR01165">
    <property type="entry name" value="CYCOXIDASEI"/>
</dbReference>
<keyword evidence="1" id="KW-0812">Transmembrane</keyword>
<dbReference type="GO" id="GO:0009060">
    <property type="term" value="P:aerobic respiration"/>
    <property type="evidence" value="ECO:0007669"/>
    <property type="project" value="InterPro"/>
</dbReference>